<dbReference type="EMBL" id="MU827310">
    <property type="protein sequence ID" value="KAJ7360260.1"/>
    <property type="molecule type" value="Genomic_DNA"/>
</dbReference>
<feature type="compositionally biased region" description="Polar residues" evidence="1">
    <location>
        <begin position="257"/>
        <end position="268"/>
    </location>
</feature>
<evidence type="ECO:0000313" key="2">
    <source>
        <dbReference type="EMBL" id="KAJ7360260.1"/>
    </source>
</evidence>
<feature type="region of interest" description="Disordered" evidence="1">
    <location>
        <begin position="246"/>
        <end position="378"/>
    </location>
</feature>
<comment type="caution">
    <text evidence="2">The sequence shown here is derived from an EMBL/GenBank/DDBJ whole genome shotgun (WGS) entry which is preliminary data.</text>
</comment>
<name>A0A9W9YRQ9_9CNID</name>
<feature type="region of interest" description="Disordered" evidence="1">
    <location>
        <begin position="193"/>
        <end position="230"/>
    </location>
</feature>
<proteinExistence type="predicted"/>
<feature type="region of interest" description="Disordered" evidence="1">
    <location>
        <begin position="108"/>
        <end position="127"/>
    </location>
</feature>
<feature type="region of interest" description="Disordered" evidence="1">
    <location>
        <begin position="141"/>
        <end position="172"/>
    </location>
</feature>
<accession>A0A9W9YRQ9</accession>
<protein>
    <submittedName>
        <fullName evidence="2">Uncharacterized protein</fullName>
    </submittedName>
</protein>
<dbReference type="AlphaFoldDB" id="A0A9W9YRQ9"/>
<organism evidence="2 3">
    <name type="scientific">Desmophyllum pertusum</name>
    <dbReference type="NCBI Taxonomy" id="174260"/>
    <lineage>
        <taxon>Eukaryota</taxon>
        <taxon>Metazoa</taxon>
        <taxon>Cnidaria</taxon>
        <taxon>Anthozoa</taxon>
        <taxon>Hexacorallia</taxon>
        <taxon>Scleractinia</taxon>
        <taxon>Caryophylliina</taxon>
        <taxon>Caryophylliidae</taxon>
        <taxon>Desmophyllum</taxon>
    </lineage>
</organism>
<feature type="compositionally biased region" description="Basic residues" evidence="1">
    <location>
        <begin position="368"/>
        <end position="378"/>
    </location>
</feature>
<sequence length="378" mass="40974">MTLRASREYFDGLREDNAEQNATYAVKVASGVPVLPTFNERNLTELERINFHRYNTTPYRPCTAYFQTDSRTSERRFQCKSDPMFTKEADRGEHLARSCPFSWYRAPSRSPSTEILAPSDPRPGEMPAQEENLINLDEAVNTPPEATPADVTPADVTPADPSPARADNPPVPPVNIPDVSDVNIPDVSDVNIPDVSDVNLPDVTDVSPATSVINDENDVNMAEESEEPPVLDSQCLLVQHPPVAELAPRPEGPIASTDFSEVPSNTPDVSAELVASAGTDPNHHLVPAGQSAEPLPAPPPSKPTKKPLTGPRKPAPTPAPLVALEQRKTRPTRPGVSFKKGKKTQDSAAREVPAVPLPDLEPMDKSSPSRKRKDPPPS</sequence>
<evidence type="ECO:0000256" key="1">
    <source>
        <dbReference type="SAM" id="MobiDB-lite"/>
    </source>
</evidence>
<keyword evidence="3" id="KW-1185">Reference proteome</keyword>
<reference evidence="2" key="1">
    <citation type="submission" date="2023-01" db="EMBL/GenBank/DDBJ databases">
        <title>Genome assembly of the deep-sea coral Lophelia pertusa.</title>
        <authorList>
            <person name="Herrera S."/>
            <person name="Cordes E."/>
        </authorList>
    </citation>
    <scope>NUCLEOTIDE SEQUENCE</scope>
    <source>
        <strain evidence="2">USNM1676648</strain>
        <tissue evidence="2">Polyp</tissue>
    </source>
</reference>
<dbReference type="Proteomes" id="UP001163046">
    <property type="component" value="Unassembled WGS sequence"/>
</dbReference>
<evidence type="ECO:0000313" key="3">
    <source>
        <dbReference type="Proteomes" id="UP001163046"/>
    </source>
</evidence>
<gene>
    <name evidence="2" type="ORF">OS493_016890</name>
</gene>
<feature type="compositionally biased region" description="Acidic residues" evidence="1">
    <location>
        <begin position="215"/>
        <end position="229"/>
    </location>
</feature>